<evidence type="ECO:0000313" key="4">
    <source>
        <dbReference type="Proteomes" id="UP000178815"/>
    </source>
</evidence>
<evidence type="ECO:0000313" key="3">
    <source>
        <dbReference type="EMBL" id="OGG48669.1"/>
    </source>
</evidence>
<sequence>MSILILTGPAGSGKNTIAAVLSKRRAKCAVIDIDNVRQMLVQPHKAPWDGEEGHQQQILGVGNGCVLAKNFIQNGCDVLILDVLSNETLSLYKKLLPLHAPIVALLLPTLEEIKKRNATRPQMITTDQIALIYKSQEILKGYDQKIDTTKLSAEEVAEKLNVFF</sequence>
<dbReference type="InterPro" id="IPR027417">
    <property type="entry name" value="P-loop_NTPase"/>
</dbReference>
<feature type="domain" description="APS kinase" evidence="2">
    <location>
        <begin position="3"/>
        <end position="43"/>
    </location>
</feature>
<evidence type="ECO:0000256" key="1">
    <source>
        <dbReference type="ARBA" id="ARBA00022679"/>
    </source>
</evidence>
<dbReference type="Proteomes" id="UP000178815">
    <property type="component" value="Unassembled WGS sequence"/>
</dbReference>
<reference evidence="3 4" key="1">
    <citation type="journal article" date="2016" name="Nat. Commun.">
        <title>Thousands of microbial genomes shed light on interconnected biogeochemical processes in an aquifer system.</title>
        <authorList>
            <person name="Anantharaman K."/>
            <person name="Brown C.T."/>
            <person name="Hug L.A."/>
            <person name="Sharon I."/>
            <person name="Castelle C.J."/>
            <person name="Probst A.J."/>
            <person name="Thomas B.C."/>
            <person name="Singh A."/>
            <person name="Wilkins M.J."/>
            <person name="Karaoz U."/>
            <person name="Brodie E.L."/>
            <person name="Williams K.H."/>
            <person name="Hubbard S.S."/>
            <person name="Banfield J.F."/>
        </authorList>
    </citation>
    <scope>NUCLEOTIDE SEQUENCE [LARGE SCALE GENOMIC DNA]</scope>
</reference>
<evidence type="ECO:0000259" key="2">
    <source>
        <dbReference type="Pfam" id="PF01583"/>
    </source>
</evidence>
<dbReference type="EMBL" id="MFKU01000010">
    <property type="protein sequence ID" value="OGG48669.1"/>
    <property type="molecule type" value="Genomic_DNA"/>
</dbReference>
<dbReference type="Pfam" id="PF01583">
    <property type="entry name" value="APS_kinase"/>
    <property type="match status" value="1"/>
</dbReference>
<name>A0A1F6CHJ8_9BACT</name>
<proteinExistence type="predicted"/>
<accession>A0A1F6CHJ8</accession>
<dbReference type="Gene3D" id="3.40.50.300">
    <property type="entry name" value="P-loop containing nucleotide triphosphate hydrolases"/>
    <property type="match status" value="1"/>
</dbReference>
<protein>
    <recommendedName>
        <fullName evidence="2">APS kinase domain-containing protein</fullName>
    </recommendedName>
</protein>
<dbReference type="SUPFAM" id="SSF52540">
    <property type="entry name" value="P-loop containing nucleoside triphosphate hydrolases"/>
    <property type="match status" value="1"/>
</dbReference>
<comment type="caution">
    <text evidence="3">The sequence shown here is derived from an EMBL/GenBank/DDBJ whole genome shotgun (WGS) entry which is preliminary data.</text>
</comment>
<dbReference type="AlphaFoldDB" id="A0A1F6CHJ8"/>
<gene>
    <name evidence="3" type="ORF">A2678_02265</name>
</gene>
<keyword evidence="1" id="KW-0808">Transferase</keyword>
<dbReference type="STRING" id="1798481.A2678_02265"/>
<dbReference type="InterPro" id="IPR059117">
    <property type="entry name" value="APS_kinase_dom"/>
</dbReference>
<organism evidence="3 4">
    <name type="scientific">Candidatus Kaiserbacteria bacterium RIFCSPHIGHO2_01_FULL_53_31</name>
    <dbReference type="NCBI Taxonomy" id="1798481"/>
    <lineage>
        <taxon>Bacteria</taxon>
        <taxon>Candidatus Kaiseribacteriota</taxon>
    </lineage>
</organism>